<dbReference type="InterPro" id="IPR011542">
    <property type="entry name" value="SUF_FeS_clus_asmbl_SufD"/>
</dbReference>
<dbReference type="Pfam" id="PF01458">
    <property type="entry name" value="SUFBD_core"/>
    <property type="match status" value="1"/>
</dbReference>
<feature type="non-terminal residue" evidence="2">
    <location>
        <position position="1"/>
    </location>
</feature>
<dbReference type="NCBIfam" id="TIGR01981">
    <property type="entry name" value="sufD"/>
    <property type="match status" value="1"/>
</dbReference>
<dbReference type="AlphaFoldDB" id="A0A382NQ15"/>
<protein>
    <recommendedName>
        <fullName evidence="1">SUF system FeS cluster assembly SufBD core domain-containing protein</fullName>
    </recommendedName>
</protein>
<sequence length="361" mass="41433">NPDEPKTEPVSLDSNILNNIFFDPEVNFVIFENGCLKKINIKSNDLEIESLDNNLENKVFNKKNFTRNDSLLDINSFFLNDNLVIKVKKNIKLKEPISIFYYNCEQEKYLINNRINIILEENSEAEINEIFFSNNKSIYWNNVHSYICLKKNSKLEHYKIQLEASSALHSSSSSIDCDNSSIYNNFIFSVGGNMSRIEVISSINAADIDFNIKGLYLAKTNQHHDITTLMQHKHPESKSNQHIKGILQKDSSGVFQGKVVVSKDAQKTNAFQFNQNLLLSENAEVNIKPELEIYADDVKCSHGATTGELDEQMLFYLRSRGLNKEEAKKILIEGFVNELFENVVNKELKKKLLLTSKKIIY</sequence>
<name>A0A382NQ15_9ZZZZ</name>
<proteinExistence type="predicted"/>
<evidence type="ECO:0000313" key="2">
    <source>
        <dbReference type="EMBL" id="SVC62437.1"/>
    </source>
</evidence>
<organism evidence="2">
    <name type="scientific">marine metagenome</name>
    <dbReference type="NCBI Taxonomy" id="408172"/>
    <lineage>
        <taxon>unclassified sequences</taxon>
        <taxon>metagenomes</taxon>
        <taxon>ecological metagenomes</taxon>
    </lineage>
</organism>
<gene>
    <name evidence="2" type="ORF">METZ01_LOCUS315291</name>
</gene>
<reference evidence="2" key="1">
    <citation type="submission" date="2018-05" db="EMBL/GenBank/DDBJ databases">
        <authorList>
            <person name="Lanie J.A."/>
            <person name="Ng W.-L."/>
            <person name="Kazmierczak K.M."/>
            <person name="Andrzejewski T.M."/>
            <person name="Davidsen T.M."/>
            <person name="Wayne K.J."/>
            <person name="Tettelin H."/>
            <person name="Glass J.I."/>
            <person name="Rusch D."/>
            <person name="Podicherti R."/>
            <person name="Tsui H.-C.T."/>
            <person name="Winkler M.E."/>
        </authorList>
    </citation>
    <scope>NUCLEOTIDE SEQUENCE</scope>
</reference>
<dbReference type="InterPro" id="IPR000825">
    <property type="entry name" value="SUF_FeS_clus_asmbl_SufBD_core"/>
</dbReference>
<dbReference type="InterPro" id="IPR037284">
    <property type="entry name" value="SUF_FeS_clus_asmbl_SufBD_sf"/>
</dbReference>
<dbReference type="PANTHER" id="PTHR43575:SF1">
    <property type="entry name" value="PROTEIN ABCI7, CHLOROPLASTIC"/>
    <property type="match status" value="1"/>
</dbReference>
<dbReference type="GO" id="GO:0016226">
    <property type="term" value="P:iron-sulfur cluster assembly"/>
    <property type="evidence" value="ECO:0007669"/>
    <property type="project" value="InterPro"/>
</dbReference>
<dbReference type="EMBL" id="UINC01101548">
    <property type="protein sequence ID" value="SVC62437.1"/>
    <property type="molecule type" value="Genomic_DNA"/>
</dbReference>
<feature type="domain" description="SUF system FeS cluster assembly SufBD core" evidence="1">
    <location>
        <begin position="108"/>
        <end position="335"/>
    </location>
</feature>
<accession>A0A382NQ15</accession>
<dbReference type="PANTHER" id="PTHR43575">
    <property type="entry name" value="PROTEIN ABCI7, CHLOROPLASTIC"/>
    <property type="match status" value="1"/>
</dbReference>
<dbReference type="InterPro" id="IPR055346">
    <property type="entry name" value="Fe-S_cluster_assembly_SufBD"/>
</dbReference>
<evidence type="ECO:0000259" key="1">
    <source>
        <dbReference type="Pfam" id="PF01458"/>
    </source>
</evidence>
<dbReference type="SUPFAM" id="SSF101960">
    <property type="entry name" value="Stabilizer of iron transporter SufD"/>
    <property type="match status" value="1"/>
</dbReference>